<dbReference type="InterPro" id="IPR002201">
    <property type="entry name" value="Glyco_trans_9"/>
</dbReference>
<keyword evidence="4" id="KW-1185">Reference proteome</keyword>
<dbReference type="Gene3D" id="3.40.50.2000">
    <property type="entry name" value="Glycogen Phosphorylase B"/>
    <property type="match status" value="1"/>
</dbReference>
<dbReference type="CDD" id="cd03789">
    <property type="entry name" value="GT9_LPS_heptosyltransferase"/>
    <property type="match status" value="1"/>
</dbReference>
<dbReference type="SUPFAM" id="SSF53756">
    <property type="entry name" value="UDP-Glycosyltransferase/glycogen phosphorylase"/>
    <property type="match status" value="1"/>
</dbReference>
<accession>A0ABX7RDZ6</accession>
<sequence>MPTTHTAAPDVGWMADDVSALLAASGVEAGYIALIPGSSARHPQKRWPHYAELARRLVAAGRQVVVAPGPDELDLARTLPCQVLLGPSGFLDWFALAGVLANAAFVVGNDTGPTHLAACLGTPGLALFGSHTSVQRTGIRVRSFDAIEVEDLQRLSADEVMARVPPHP</sequence>
<evidence type="ECO:0000313" key="4">
    <source>
        <dbReference type="Proteomes" id="UP000663400"/>
    </source>
</evidence>
<gene>
    <name evidence="3" type="ORF">HIV01_003785</name>
</gene>
<name>A0ABX7RDZ6_9GAMM</name>
<organism evidence="3 4">
    <name type="scientific">Lysobacter arenosi</name>
    <dbReference type="NCBI Taxonomy" id="2795387"/>
    <lineage>
        <taxon>Bacteria</taxon>
        <taxon>Pseudomonadati</taxon>
        <taxon>Pseudomonadota</taxon>
        <taxon>Gammaproteobacteria</taxon>
        <taxon>Lysobacterales</taxon>
        <taxon>Lysobacteraceae</taxon>
        <taxon>Lysobacter</taxon>
    </lineage>
</organism>
<evidence type="ECO:0000256" key="1">
    <source>
        <dbReference type="ARBA" id="ARBA00022676"/>
    </source>
</evidence>
<protein>
    <submittedName>
        <fullName evidence="3">Glycosyltransferase family 9 protein</fullName>
    </submittedName>
</protein>
<dbReference type="PANTHER" id="PTHR30160:SF1">
    <property type="entry name" value="LIPOPOLYSACCHARIDE 1,2-N-ACETYLGLUCOSAMINETRANSFERASE-RELATED"/>
    <property type="match status" value="1"/>
</dbReference>
<dbReference type="PANTHER" id="PTHR30160">
    <property type="entry name" value="TETRAACYLDISACCHARIDE 4'-KINASE-RELATED"/>
    <property type="match status" value="1"/>
</dbReference>
<evidence type="ECO:0000313" key="3">
    <source>
        <dbReference type="EMBL" id="QSX75661.1"/>
    </source>
</evidence>
<dbReference type="InterPro" id="IPR051199">
    <property type="entry name" value="LPS_LOS_Heptosyltrfase"/>
</dbReference>
<proteinExistence type="predicted"/>
<dbReference type="RefSeq" id="WP_207527077.1">
    <property type="nucleotide sequence ID" value="NZ_CP071517.1"/>
</dbReference>
<dbReference type="Proteomes" id="UP000663400">
    <property type="component" value="Chromosome"/>
</dbReference>
<evidence type="ECO:0000256" key="2">
    <source>
        <dbReference type="ARBA" id="ARBA00022679"/>
    </source>
</evidence>
<keyword evidence="2" id="KW-0808">Transferase</keyword>
<dbReference type="EMBL" id="CP071517">
    <property type="protein sequence ID" value="QSX75661.1"/>
    <property type="molecule type" value="Genomic_DNA"/>
</dbReference>
<reference evidence="3 4" key="1">
    <citation type="submission" date="2021-02" db="EMBL/GenBank/DDBJ databases">
        <title>Lysobacter arenosi sp. nov., isolated from soil of gangwondo yeongwol, south Korea.</title>
        <authorList>
            <person name="Kim K.R."/>
            <person name="Kim K.H."/>
            <person name="Jeon C.O."/>
        </authorList>
    </citation>
    <scope>NUCLEOTIDE SEQUENCE [LARGE SCALE GENOMIC DNA]</scope>
    <source>
        <strain evidence="3 4">R7</strain>
    </source>
</reference>
<dbReference type="Pfam" id="PF01075">
    <property type="entry name" value="Glyco_transf_9"/>
    <property type="match status" value="1"/>
</dbReference>
<keyword evidence="1" id="KW-0328">Glycosyltransferase</keyword>